<dbReference type="OrthoDB" id="9800940at2"/>
<protein>
    <recommendedName>
        <fullName evidence="8">Ribonuclease Z</fullName>
        <shortName evidence="8">RNase Z</shortName>
        <ecNumber evidence="8">3.1.26.11</ecNumber>
    </recommendedName>
    <alternativeName>
        <fullName evidence="8">tRNA 3 endonuclease</fullName>
    </alternativeName>
    <alternativeName>
        <fullName evidence="8">tRNase Z</fullName>
    </alternativeName>
</protein>
<comment type="subunit">
    <text evidence="1 8">Homodimer.</text>
</comment>
<dbReference type="HAMAP" id="MF_01818">
    <property type="entry name" value="RNase_Z_BN"/>
    <property type="match status" value="1"/>
</dbReference>
<evidence type="ECO:0000256" key="3">
    <source>
        <dbReference type="ARBA" id="ARBA00022722"/>
    </source>
</evidence>
<dbReference type="STRING" id="1028.SAMN05661096_03225"/>
<feature type="binding site" evidence="8">
    <location>
        <position position="211"/>
    </location>
    <ligand>
        <name>Zn(2+)</name>
        <dbReference type="ChEBI" id="CHEBI:29105"/>
        <label>1</label>
        <note>catalytic</note>
    </ligand>
</feature>
<evidence type="ECO:0000256" key="2">
    <source>
        <dbReference type="ARBA" id="ARBA00022694"/>
    </source>
</evidence>
<keyword evidence="7 8" id="KW-0862">Zinc</keyword>
<feature type="binding site" evidence="8">
    <location>
        <position position="67"/>
    </location>
    <ligand>
        <name>Zn(2+)</name>
        <dbReference type="ChEBI" id="CHEBI:29105"/>
        <label>2</label>
        <note>catalytic</note>
    </ligand>
</feature>
<evidence type="ECO:0000256" key="1">
    <source>
        <dbReference type="ARBA" id="ARBA00011738"/>
    </source>
</evidence>
<dbReference type="Proteomes" id="UP000193804">
    <property type="component" value="Unassembled WGS sequence"/>
</dbReference>
<feature type="binding site" evidence="8">
    <location>
        <position position="64"/>
    </location>
    <ligand>
        <name>Zn(2+)</name>
        <dbReference type="ChEBI" id="CHEBI:29105"/>
        <label>1</label>
        <note>catalytic</note>
    </ligand>
</feature>
<evidence type="ECO:0000256" key="6">
    <source>
        <dbReference type="ARBA" id="ARBA00022801"/>
    </source>
</evidence>
<dbReference type="Gene3D" id="3.60.15.10">
    <property type="entry name" value="Ribonuclease Z/Hydroxyacylglutathione hydrolase-like"/>
    <property type="match status" value="1"/>
</dbReference>
<dbReference type="PANTHER" id="PTHR46018:SF2">
    <property type="entry name" value="ZINC PHOSPHODIESTERASE ELAC PROTEIN 1"/>
    <property type="match status" value="1"/>
</dbReference>
<feature type="binding site" evidence="8">
    <location>
        <position position="62"/>
    </location>
    <ligand>
        <name>Zn(2+)</name>
        <dbReference type="ChEBI" id="CHEBI:29105"/>
        <label>1</label>
        <note>catalytic</note>
    </ligand>
</feature>
<feature type="binding site" evidence="8">
    <location>
        <position position="269"/>
    </location>
    <ligand>
        <name>Zn(2+)</name>
        <dbReference type="ChEBI" id="CHEBI:29105"/>
        <label>2</label>
        <note>catalytic</note>
    </ligand>
</feature>
<dbReference type="InterPro" id="IPR013471">
    <property type="entry name" value="RNase_Z/BN"/>
</dbReference>
<name>A0A1X7KXR7_9BACT</name>
<keyword evidence="10" id="KW-1185">Reference proteome</keyword>
<reference evidence="10" key="1">
    <citation type="submission" date="2017-04" db="EMBL/GenBank/DDBJ databases">
        <authorList>
            <person name="Varghese N."/>
            <person name="Submissions S."/>
        </authorList>
    </citation>
    <scope>NUCLEOTIDE SEQUENCE [LARGE SCALE GENOMIC DNA]</scope>
    <source>
        <strain evidence="10">DSM 4125</strain>
    </source>
</reference>
<dbReference type="EC" id="3.1.26.11" evidence="8"/>
<keyword evidence="6 8" id="KW-0378">Hydrolase</keyword>
<dbReference type="NCBIfam" id="NF000801">
    <property type="entry name" value="PRK00055.1-3"/>
    <property type="match status" value="1"/>
</dbReference>
<evidence type="ECO:0000313" key="10">
    <source>
        <dbReference type="Proteomes" id="UP000193804"/>
    </source>
</evidence>
<comment type="catalytic activity">
    <reaction evidence="8">
        <text>Endonucleolytic cleavage of RNA, removing extra 3' nucleotides from tRNA precursor, generating 3' termini of tRNAs. A 3'-hydroxy group is left at the tRNA terminus and a 5'-phosphoryl group is left at the trailer molecule.</text>
        <dbReference type="EC" id="3.1.26.11"/>
    </reaction>
</comment>
<keyword evidence="3 8" id="KW-0540">Nuclease</keyword>
<feature type="binding site" evidence="8">
    <location>
        <position position="66"/>
    </location>
    <ligand>
        <name>Zn(2+)</name>
        <dbReference type="ChEBI" id="CHEBI:29105"/>
        <label>2</label>
        <note>catalytic</note>
    </ligand>
</feature>
<feature type="active site" description="Proton acceptor" evidence="8">
    <location>
        <position position="66"/>
    </location>
</feature>
<comment type="similarity">
    <text evidence="8">Belongs to the RNase Z family.</text>
</comment>
<dbReference type="PANTHER" id="PTHR46018">
    <property type="entry name" value="ZINC PHOSPHODIESTERASE ELAC PROTEIN 1"/>
    <property type="match status" value="1"/>
</dbReference>
<comment type="function">
    <text evidence="8">Zinc phosphodiesterase, which displays some tRNA 3'-processing endonuclease activity. Probably involved in tRNA maturation, by removing a 3'-trailer from precursor tRNA.</text>
</comment>
<dbReference type="Pfam" id="PF23023">
    <property type="entry name" value="Anti-Pycsar_Apyc1"/>
    <property type="match status" value="1"/>
</dbReference>
<evidence type="ECO:0000256" key="5">
    <source>
        <dbReference type="ARBA" id="ARBA00022759"/>
    </source>
</evidence>
<dbReference type="GO" id="GO:0042781">
    <property type="term" value="F:3'-tRNA processing endoribonuclease activity"/>
    <property type="evidence" value="ECO:0007669"/>
    <property type="project" value="UniProtKB-UniRule"/>
</dbReference>
<evidence type="ECO:0000256" key="8">
    <source>
        <dbReference type="HAMAP-Rule" id="MF_01818"/>
    </source>
</evidence>
<dbReference type="EMBL" id="FXAW01000007">
    <property type="protein sequence ID" value="SMG46137.1"/>
    <property type="molecule type" value="Genomic_DNA"/>
</dbReference>
<feature type="binding site" evidence="8">
    <location>
        <position position="211"/>
    </location>
    <ligand>
        <name>Zn(2+)</name>
        <dbReference type="ChEBI" id="CHEBI:29105"/>
        <label>2</label>
        <note>catalytic</note>
    </ligand>
</feature>
<dbReference type="RefSeq" id="WP_085518361.1">
    <property type="nucleotide sequence ID" value="NZ_FXAW01000007.1"/>
</dbReference>
<accession>A0A1X7KXR7</accession>
<gene>
    <name evidence="8" type="primary">rnz</name>
    <name evidence="9" type="ORF">SAMN05661096_03225</name>
</gene>
<keyword evidence="4 8" id="KW-0479">Metal-binding</keyword>
<comment type="cofactor">
    <cofactor evidence="8">
        <name>Zn(2+)</name>
        <dbReference type="ChEBI" id="CHEBI:29105"/>
    </cofactor>
    <text evidence="8">Binds 2 Zn(2+) ions.</text>
</comment>
<feature type="binding site" evidence="8">
    <location>
        <position position="142"/>
    </location>
    <ligand>
        <name>Zn(2+)</name>
        <dbReference type="ChEBI" id="CHEBI:29105"/>
        <label>1</label>
        <note>catalytic</note>
    </ligand>
</feature>
<dbReference type="CDD" id="cd07717">
    <property type="entry name" value="RNaseZ_ZiPD-like_MBL-fold"/>
    <property type="match status" value="1"/>
</dbReference>
<keyword evidence="2 8" id="KW-0819">tRNA processing</keyword>
<keyword evidence="5 8" id="KW-0255">Endonuclease</keyword>
<evidence type="ECO:0000256" key="7">
    <source>
        <dbReference type="ARBA" id="ARBA00022833"/>
    </source>
</evidence>
<sequence>MSFEVHILGSNSAAPAHGRHHTSQVLKIQDLQIMIDCGEAAQMQMKKYGLRKNRLSHIFISHLHGDHFLGLMGLLSTMHLNGRKTDLYLYGPVGLSEIISLQLKYANTRLSYPIHFQELKGDQSELILDHPKITVQTIPLQHRIPCTGFLIKEKPKPKRLRKEKVLELSVRDINILKKGEDVLDESGQLKLRNSDYTLPAKRSRSYAYCSDTKYNEEIIPLVREVDLLYHEGTFLHENLERAEATFHTTVKQAGIIAKKSNVGQLLIGHFSNRYKELYPLLEEAQKEFANTQLAEEGKVFTINE</sequence>
<organism evidence="9 10">
    <name type="scientific">Marivirga sericea</name>
    <dbReference type="NCBI Taxonomy" id="1028"/>
    <lineage>
        <taxon>Bacteria</taxon>
        <taxon>Pseudomonadati</taxon>
        <taxon>Bacteroidota</taxon>
        <taxon>Cytophagia</taxon>
        <taxon>Cytophagales</taxon>
        <taxon>Marivirgaceae</taxon>
        <taxon>Marivirga</taxon>
    </lineage>
</organism>
<proteinExistence type="inferred from homology"/>
<dbReference type="GO" id="GO:0008270">
    <property type="term" value="F:zinc ion binding"/>
    <property type="evidence" value="ECO:0007669"/>
    <property type="project" value="UniProtKB-UniRule"/>
</dbReference>
<dbReference type="AlphaFoldDB" id="A0A1X7KXR7"/>
<dbReference type="SUPFAM" id="SSF56281">
    <property type="entry name" value="Metallo-hydrolase/oxidoreductase"/>
    <property type="match status" value="1"/>
</dbReference>
<dbReference type="InterPro" id="IPR036866">
    <property type="entry name" value="RibonucZ/Hydroxyglut_hydro"/>
</dbReference>
<evidence type="ECO:0000313" key="9">
    <source>
        <dbReference type="EMBL" id="SMG46137.1"/>
    </source>
</evidence>
<evidence type="ECO:0000256" key="4">
    <source>
        <dbReference type="ARBA" id="ARBA00022723"/>
    </source>
</evidence>
<dbReference type="NCBIfam" id="TIGR02651">
    <property type="entry name" value="RNase_Z"/>
    <property type="match status" value="1"/>
</dbReference>